<gene>
    <name evidence="1" type="ORF">SAMN03080598_02970</name>
</gene>
<accession>A0A1H5YGL8</accession>
<protein>
    <recommendedName>
        <fullName evidence="3">Oxepin-CoA hydrolase / 3-oxo-5,6-dehydrosuberyl-CoA semialdehyde dehydrogenase</fullName>
    </recommendedName>
</protein>
<organism evidence="1 2">
    <name type="scientific">Algoriphagus boritolerans DSM 17298 = JCM 18970</name>
    <dbReference type="NCBI Taxonomy" id="1120964"/>
    <lineage>
        <taxon>Bacteria</taxon>
        <taxon>Pseudomonadati</taxon>
        <taxon>Bacteroidota</taxon>
        <taxon>Cytophagia</taxon>
        <taxon>Cytophagales</taxon>
        <taxon>Cyclobacteriaceae</taxon>
        <taxon>Algoriphagus</taxon>
    </lineage>
</organism>
<dbReference type="OrthoDB" id="2599194at2"/>
<keyword evidence="2" id="KW-1185">Reference proteome</keyword>
<evidence type="ECO:0000313" key="2">
    <source>
        <dbReference type="Proteomes" id="UP000236736"/>
    </source>
</evidence>
<evidence type="ECO:0008006" key="3">
    <source>
        <dbReference type="Google" id="ProtNLM"/>
    </source>
</evidence>
<dbReference type="Proteomes" id="UP000236736">
    <property type="component" value="Unassembled WGS sequence"/>
</dbReference>
<dbReference type="RefSeq" id="WP_103925605.1">
    <property type="nucleotide sequence ID" value="NZ_FNVR01000019.1"/>
</dbReference>
<sequence>MKKETIESRLKNLTETSERQFGIMTPQHMVEHLILTVKLSYGRIKIPEFEPNEKQLMQKQALIYSEIQFPRGVRAPGLGEELLELRFPDLETSKLQLLKSIEEYDSFFESNPESQTMHPRFGKMTYEEWERFHKKHFEHHFGQFGI</sequence>
<dbReference type="AlphaFoldDB" id="A0A1H5YGL8"/>
<dbReference type="Gene3D" id="1.20.120.450">
    <property type="entry name" value="dinb family like domain"/>
    <property type="match status" value="1"/>
</dbReference>
<dbReference type="STRING" id="1120964.GCA_001313265_03346"/>
<name>A0A1H5YGL8_9BACT</name>
<dbReference type="Pfam" id="PF07606">
    <property type="entry name" value="DUF1569"/>
    <property type="match status" value="1"/>
</dbReference>
<dbReference type="EMBL" id="FNVR01000019">
    <property type="protein sequence ID" value="SEG22862.1"/>
    <property type="molecule type" value="Genomic_DNA"/>
</dbReference>
<dbReference type="InterPro" id="IPR034660">
    <property type="entry name" value="DinB/YfiT-like"/>
</dbReference>
<evidence type="ECO:0000313" key="1">
    <source>
        <dbReference type="EMBL" id="SEG22862.1"/>
    </source>
</evidence>
<reference evidence="2" key="1">
    <citation type="submission" date="2016-10" db="EMBL/GenBank/DDBJ databases">
        <authorList>
            <person name="Varghese N."/>
            <person name="Submissions S."/>
        </authorList>
    </citation>
    <scope>NUCLEOTIDE SEQUENCE [LARGE SCALE GENOMIC DNA]</scope>
    <source>
        <strain evidence="2">DSM 17298</strain>
    </source>
</reference>
<proteinExistence type="predicted"/>
<dbReference type="InterPro" id="IPR011463">
    <property type="entry name" value="DUF1569"/>
</dbReference>